<dbReference type="SMART" id="SM00563">
    <property type="entry name" value="PlsC"/>
    <property type="match status" value="1"/>
</dbReference>
<feature type="domain" description="Phospholipid/glycerol acyltransferase" evidence="7">
    <location>
        <begin position="104"/>
        <end position="218"/>
    </location>
</feature>
<evidence type="ECO:0000259" key="7">
    <source>
        <dbReference type="SMART" id="SM00563"/>
    </source>
</evidence>
<dbReference type="GO" id="GO:0006654">
    <property type="term" value="P:phosphatidic acid biosynthetic process"/>
    <property type="evidence" value="ECO:0007669"/>
    <property type="project" value="TreeGrafter"/>
</dbReference>
<comment type="caution">
    <text evidence="8">The sequence shown here is derived from an EMBL/GenBank/DDBJ whole genome shotgun (WGS) entry which is preliminary data.</text>
</comment>
<dbReference type="Proteomes" id="UP001165065">
    <property type="component" value="Unassembled WGS sequence"/>
</dbReference>
<gene>
    <name evidence="8" type="ORF">TrCOL_g5115</name>
</gene>
<evidence type="ECO:0000256" key="4">
    <source>
        <dbReference type="ARBA" id="ARBA00023098"/>
    </source>
</evidence>
<evidence type="ECO:0000256" key="1">
    <source>
        <dbReference type="ARBA" id="ARBA00005189"/>
    </source>
</evidence>
<keyword evidence="3" id="KW-0808">Transferase</keyword>
<dbReference type="PANTHER" id="PTHR10434:SF64">
    <property type="entry name" value="1-ACYL-SN-GLYCEROL-3-PHOSPHATE ACYLTRANSFERASE-RELATED"/>
    <property type="match status" value="1"/>
</dbReference>
<evidence type="ECO:0000256" key="3">
    <source>
        <dbReference type="ARBA" id="ARBA00022679"/>
    </source>
</evidence>
<keyword evidence="6" id="KW-1133">Transmembrane helix</keyword>
<dbReference type="GO" id="GO:0003841">
    <property type="term" value="F:1-acylglycerol-3-phosphate O-acyltransferase activity"/>
    <property type="evidence" value="ECO:0007669"/>
    <property type="project" value="TreeGrafter"/>
</dbReference>
<keyword evidence="9" id="KW-1185">Reference proteome</keyword>
<protein>
    <recommendedName>
        <fullName evidence="7">Phospholipid/glycerol acyltransferase domain-containing protein</fullName>
    </recommendedName>
</protein>
<evidence type="ECO:0000256" key="5">
    <source>
        <dbReference type="ARBA" id="ARBA00023315"/>
    </source>
</evidence>
<keyword evidence="2" id="KW-0444">Lipid biosynthesis</keyword>
<dbReference type="CDD" id="cd07989">
    <property type="entry name" value="LPLAT_AGPAT-like"/>
    <property type="match status" value="1"/>
</dbReference>
<comment type="pathway">
    <text evidence="1">Lipid metabolism.</text>
</comment>
<evidence type="ECO:0000256" key="2">
    <source>
        <dbReference type="ARBA" id="ARBA00022516"/>
    </source>
</evidence>
<keyword evidence="5" id="KW-0012">Acyltransferase</keyword>
<sequence length="277" mass="30376">MLDAQFQEKSFALTSPGPTFEVSGMKVNLFGVYTFLISLLSSLPYYLGLTLTKAYLESLPEEERDNYRLYDDVGKAWSKGFLAATFSYPEVVNRSNLSGISGSCLIVANHASWLDIPALCTVLDHPFKFIAKGSLTKVPLIGQQLTGGKHILIDREDRRSQLKTFKEATSYLKSGTSIMAFPEGGRSENGRLGTFKGGVFSMALRAGVPVLPITVCNAGDVMPTGYAFPVQGGEGKLRIVVHGLVEVEGRKEDEVMKEVRERIISALPRGQMPEEEE</sequence>
<keyword evidence="4" id="KW-0443">Lipid metabolism</keyword>
<dbReference type="InterPro" id="IPR002123">
    <property type="entry name" value="Plipid/glycerol_acylTrfase"/>
</dbReference>
<evidence type="ECO:0000256" key="6">
    <source>
        <dbReference type="SAM" id="Phobius"/>
    </source>
</evidence>
<dbReference type="PANTHER" id="PTHR10434">
    <property type="entry name" value="1-ACYL-SN-GLYCEROL-3-PHOSPHATE ACYLTRANSFERASE"/>
    <property type="match status" value="1"/>
</dbReference>
<accession>A0A9W7LGE9</accession>
<dbReference type="EMBL" id="BRYA01000455">
    <property type="protein sequence ID" value="GMI49046.1"/>
    <property type="molecule type" value="Genomic_DNA"/>
</dbReference>
<evidence type="ECO:0000313" key="8">
    <source>
        <dbReference type="EMBL" id="GMI49046.1"/>
    </source>
</evidence>
<keyword evidence="6" id="KW-0812">Transmembrane</keyword>
<feature type="transmembrane region" description="Helical" evidence="6">
    <location>
        <begin position="30"/>
        <end position="49"/>
    </location>
</feature>
<organism evidence="8 9">
    <name type="scientific">Triparma columacea</name>
    <dbReference type="NCBI Taxonomy" id="722753"/>
    <lineage>
        <taxon>Eukaryota</taxon>
        <taxon>Sar</taxon>
        <taxon>Stramenopiles</taxon>
        <taxon>Ochrophyta</taxon>
        <taxon>Bolidophyceae</taxon>
        <taxon>Parmales</taxon>
        <taxon>Triparmaceae</taxon>
        <taxon>Triparma</taxon>
    </lineage>
</organism>
<reference evidence="9" key="1">
    <citation type="journal article" date="2023" name="Commun. Biol.">
        <title>Genome analysis of Parmales, the sister group of diatoms, reveals the evolutionary specialization of diatoms from phago-mixotrophs to photoautotrophs.</title>
        <authorList>
            <person name="Ban H."/>
            <person name="Sato S."/>
            <person name="Yoshikawa S."/>
            <person name="Yamada K."/>
            <person name="Nakamura Y."/>
            <person name="Ichinomiya M."/>
            <person name="Sato N."/>
            <person name="Blanc-Mathieu R."/>
            <person name="Endo H."/>
            <person name="Kuwata A."/>
            <person name="Ogata H."/>
        </authorList>
    </citation>
    <scope>NUCLEOTIDE SEQUENCE [LARGE SCALE GENOMIC DNA]</scope>
</reference>
<dbReference type="Pfam" id="PF01553">
    <property type="entry name" value="Acyltransferase"/>
    <property type="match status" value="1"/>
</dbReference>
<dbReference type="OrthoDB" id="417078at2759"/>
<dbReference type="AlphaFoldDB" id="A0A9W7LGE9"/>
<evidence type="ECO:0000313" key="9">
    <source>
        <dbReference type="Proteomes" id="UP001165065"/>
    </source>
</evidence>
<dbReference type="SUPFAM" id="SSF69593">
    <property type="entry name" value="Glycerol-3-phosphate (1)-acyltransferase"/>
    <property type="match status" value="1"/>
</dbReference>
<keyword evidence="6" id="KW-0472">Membrane</keyword>
<name>A0A9W7LGE9_9STRA</name>
<proteinExistence type="predicted"/>